<name>A0AAD7A747_9AGAR</name>
<dbReference type="EMBL" id="JARIHO010000014">
    <property type="protein sequence ID" value="KAJ7350448.1"/>
    <property type="molecule type" value="Genomic_DNA"/>
</dbReference>
<feature type="non-terminal residue" evidence="1">
    <location>
        <position position="223"/>
    </location>
</feature>
<accession>A0AAD7A747</accession>
<sequence length="223" mass="24864">MTFPFTLLPTELAHEIICTAALPDYDDATAPRPSYATAVSMASVSYAMRSATMPHLLHSVVLASSLQVLSFIESILLQKHLSTSSSRLALDYPKLVRRFWATECWEPLMEHSPDYYINSGALYEIICGVDSLGLHFRSLHLLYNGLASASADPARDWTCTHVTLAGSLPRWKPLTSSTEGLLFLSRISHLTLWISTERHAPPMHESRVPSWIEGVPFWALPNL</sequence>
<evidence type="ECO:0000313" key="2">
    <source>
        <dbReference type="Proteomes" id="UP001218218"/>
    </source>
</evidence>
<organism evidence="1 2">
    <name type="scientific">Mycena albidolilacea</name>
    <dbReference type="NCBI Taxonomy" id="1033008"/>
    <lineage>
        <taxon>Eukaryota</taxon>
        <taxon>Fungi</taxon>
        <taxon>Dikarya</taxon>
        <taxon>Basidiomycota</taxon>
        <taxon>Agaricomycotina</taxon>
        <taxon>Agaricomycetes</taxon>
        <taxon>Agaricomycetidae</taxon>
        <taxon>Agaricales</taxon>
        <taxon>Marasmiineae</taxon>
        <taxon>Mycenaceae</taxon>
        <taxon>Mycena</taxon>
    </lineage>
</organism>
<dbReference type="AlphaFoldDB" id="A0AAD7A747"/>
<keyword evidence="2" id="KW-1185">Reference proteome</keyword>
<reference evidence="1" key="1">
    <citation type="submission" date="2023-03" db="EMBL/GenBank/DDBJ databases">
        <title>Massive genome expansion in bonnet fungi (Mycena s.s.) driven by repeated elements and novel gene families across ecological guilds.</title>
        <authorList>
            <consortium name="Lawrence Berkeley National Laboratory"/>
            <person name="Harder C.B."/>
            <person name="Miyauchi S."/>
            <person name="Viragh M."/>
            <person name="Kuo A."/>
            <person name="Thoen E."/>
            <person name="Andreopoulos B."/>
            <person name="Lu D."/>
            <person name="Skrede I."/>
            <person name="Drula E."/>
            <person name="Henrissat B."/>
            <person name="Morin E."/>
            <person name="Kohler A."/>
            <person name="Barry K."/>
            <person name="LaButti K."/>
            <person name="Morin E."/>
            <person name="Salamov A."/>
            <person name="Lipzen A."/>
            <person name="Mereny Z."/>
            <person name="Hegedus B."/>
            <person name="Baldrian P."/>
            <person name="Stursova M."/>
            <person name="Weitz H."/>
            <person name="Taylor A."/>
            <person name="Grigoriev I.V."/>
            <person name="Nagy L.G."/>
            <person name="Martin F."/>
            <person name="Kauserud H."/>
        </authorList>
    </citation>
    <scope>NUCLEOTIDE SEQUENCE</scope>
    <source>
        <strain evidence="1">CBHHK002</strain>
    </source>
</reference>
<comment type="caution">
    <text evidence="1">The sequence shown here is derived from an EMBL/GenBank/DDBJ whole genome shotgun (WGS) entry which is preliminary data.</text>
</comment>
<evidence type="ECO:0000313" key="1">
    <source>
        <dbReference type="EMBL" id="KAJ7350448.1"/>
    </source>
</evidence>
<dbReference type="Proteomes" id="UP001218218">
    <property type="component" value="Unassembled WGS sequence"/>
</dbReference>
<gene>
    <name evidence="1" type="ORF">DFH08DRAFT_638436</name>
</gene>
<protein>
    <submittedName>
        <fullName evidence="1">Uncharacterized protein</fullName>
    </submittedName>
</protein>
<proteinExistence type="predicted"/>